<keyword evidence="7 9" id="KW-0472">Membrane</keyword>
<dbReference type="GO" id="GO:1904680">
    <property type="term" value="F:peptide transmembrane transporter activity"/>
    <property type="evidence" value="ECO:0007669"/>
    <property type="project" value="InterPro"/>
</dbReference>
<evidence type="ECO:0000256" key="1">
    <source>
        <dbReference type="ARBA" id="ARBA00004651"/>
    </source>
</evidence>
<evidence type="ECO:0000256" key="9">
    <source>
        <dbReference type="SAM" id="Phobius"/>
    </source>
</evidence>
<protein>
    <submittedName>
        <fullName evidence="10">POT family proton-dependent oligopeptide transporter</fullName>
    </submittedName>
</protein>
<evidence type="ECO:0000256" key="3">
    <source>
        <dbReference type="ARBA" id="ARBA00022475"/>
    </source>
</evidence>
<dbReference type="PANTHER" id="PTHR23517">
    <property type="entry name" value="RESISTANCE PROTEIN MDTM, PUTATIVE-RELATED-RELATED"/>
    <property type="match status" value="1"/>
</dbReference>
<comment type="subcellular location">
    <subcellularLocation>
        <location evidence="1">Cell membrane</location>
        <topology evidence="1">Multi-pass membrane protein</topology>
    </subcellularLocation>
    <subcellularLocation>
        <location evidence="8">Membrane</location>
        <topology evidence="8">Multi-pass membrane protein</topology>
    </subcellularLocation>
</comment>
<feature type="transmembrane region" description="Helical" evidence="9">
    <location>
        <begin position="323"/>
        <end position="345"/>
    </location>
</feature>
<dbReference type="Pfam" id="PF00854">
    <property type="entry name" value="PTR2"/>
    <property type="match status" value="2"/>
</dbReference>
<keyword evidence="5" id="KW-0653">Protein transport</keyword>
<keyword evidence="2 8" id="KW-0813">Transport</keyword>
<evidence type="ECO:0000256" key="8">
    <source>
        <dbReference type="RuleBase" id="RU003755"/>
    </source>
</evidence>
<keyword evidence="4 8" id="KW-0812">Transmembrane</keyword>
<dbReference type="InterPro" id="IPR005279">
    <property type="entry name" value="Dipep/tripep_permease"/>
</dbReference>
<comment type="caution">
    <text evidence="10">The sequence shown here is derived from an EMBL/GenBank/DDBJ whole genome shotgun (WGS) entry which is preliminary data.</text>
</comment>
<keyword evidence="6 9" id="KW-1133">Transmembrane helix</keyword>
<dbReference type="Gene3D" id="1.20.1250.20">
    <property type="entry name" value="MFS general substrate transporter like domains"/>
    <property type="match status" value="3"/>
</dbReference>
<dbReference type="EMBL" id="JACHYB010000001">
    <property type="protein sequence ID" value="MBB3186140.1"/>
    <property type="molecule type" value="Genomic_DNA"/>
</dbReference>
<reference evidence="10 11" key="1">
    <citation type="submission" date="2020-08" db="EMBL/GenBank/DDBJ databases">
        <title>Genomic Encyclopedia of Type Strains, Phase IV (KMG-IV): sequencing the most valuable type-strain genomes for metagenomic binning, comparative biology and taxonomic classification.</title>
        <authorList>
            <person name="Goeker M."/>
        </authorList>
    </citation>
    <scope>NUCLEOTIDE SEQUENCE [LARGE SCALE GENOMIC DNA]</scope>
    <source>
        <strain evidence="10 11">DSM 27471</strain>
    </source>
</reference>
<comment type="similarity">
    <text evidence="8">Belongs to the major facilitator superfamily. Proton-dependent oligopeptide transporter (POT/PTR) (TC 2.A.17) family.</text>
</comment>
<dbReference type="PANTHER" id="PTHR23517:SF15">
    <property type="entry name" value="PROTON-DEPENDENT OLIGOPEPTIDE FAMILY TRANSPORT PROTEIN"/>
    <property type="match status" value="1"/>
</dbReference>
<dbReference type="NCBIfam" id="TIGR00924">
    <property type="entry name" value="yjdL_sub1_fam"/>
    <property type="match status" value="1"/>
</dbReference>
<feature type="transmembrane region" description="Helical" evidence="9">
    <location>
        <begin position="357"/>
        <end position="374"/>
    </location>
</feature>
<feature type="transmembrane region" description="Helical" evidence="9">
    <location>
        <begin position="528"/>
        <end position="549"/>
    </location>
</feature>
<dbReference type="InterPro" id="IPR036259">
    <property type="entry name" value="MFS_trans_sf"/>
</dbReference>
<feature type="transmembrane region" description="Helical" evidence="9">
    <location>
        <begin position="394"/>
        <end position="411"/>
    </location>
</feature>
<sequence>MLKDHPKGLIPLALANTGERFGFYTMLAIFVLYLQAKFGFDKGTTSTIYGVFMGAVYFMPLIGGFVADKWFGYGKTILVGIIIMFFGYLLLAIPNNNLHFSLIAMIGALTLITIGTGLFKGNLQVLVGNLYDDPQYSSKRDVAFSIFYMCINIGAFFAPSTAEWITNFSLQNHQLTYQAQIPALAHQFLSGNITPSGLQDLKNLAEAQLIGASNHLVDFSHLYIQRLSDAYNYGFAVACFSLILSIAIFLVFKKTYKHADYNANQPNTINNHIEELTPKQTKDRIMALLLVFAVVIFFWMSFQQNGLTMTFFARDYTVSSVSGFTRIGFSLTSLTLIIVLFYSILNAVQSKNGRTRIISSVMGLGALAGTIFVYKALPAEMHLTPQIFQQFNPFFIIILTPIFVTLFSTLNKRGKEPSSPRKISIGMVIAAIGFTILVIGSFGLMSPAQLQASGGVSQTLVSPDWLIGTYLTLTFAELFLSPMGISFVSRVAPPKYKGLMMGGWFVATAVGNALTAVIGNLWSTLPVWVVWSILVACCVISALFMFSILKKLEMVTQ</sequence>
<dbReference type="GO" id="GO:0006857">
    <property type="term" value="P:oligopeptide transport"/>
    <property type="evidence" value="ECO:0007669"/>
    <property type="project" value="InterPro"/>
</dbReference>
<dbReference type="Proteomes" id="UP000544222">
    <property type="component" value="Unassembled WGS sequence"/>
</dbReference>
<dbReference type="GO" id="GO:0005886">
    <property type="term" value="C:plasma membrane"/>
    <property type="evidence" value="ECO:0007669"/>
    <property type="project" value="UniProtKB-SubCell"/>
</dbReference>
<organism evidence="10 11">
    <name type="scientific">Microbacter margulisiae</name>
    <dbReference type="NCBI Taxonomy" id="1350067"/>
    <lineage>
        <taxon>Bacteria</taxon>
        <taxon>Pseudomonadati</taxon>
        <taxon>Bacteroidota</taxon>
        <taxon>Bacteroidia</taxon>
        <taxon>Bacteroidales</taxon>
        <taxon>Porphyromonadaceae</taxon>
        <taxon>Microbacter</taxon>
    </lineage>
</organism>
<proteinExistence type="inferred from homology"/>
<evidence type="ECO:0000313" key="10">
    <source>
        <dbReference type="EMBL" id="MBB3186140.1"/>
    </source>
</evidence>
<dbReference type="PROSITE" id="PS01023">
    <property type="entry name" value="PTR2_2"/>
    <property type="match status" value="1"/>
</dbReference>
<feature type="transmembrane region" description="Helical" evidence="9">
    <location>
        <begin position="99"/>
        <end position="121"/>
    </location>
</feature>
<dbReference type="SUPFAM" id="SSF103473">
    <property type="entry name" value="MFS general substrate transporter"/>
    <property type="match status" value="2"/>
</dbReference>
<dbReference type="InterPro" id="IPR018456">
    <property type="entry name" value="PTR2_symporter_CS"/>
</dbReference>
<dbReference type="AlphaFoldDB" id="A0A7W5H0X4"/>
<keyword evidence="11" id="KW-1185">Reference proteome</keyword>
<evidence type="ECO:0000313" key="11">
    <source>
        <dbReference type="Proteomes" id="UP000544222"/>
    </source>
</evidence>
<keyword evidence="3" id="KW-1003">Cell membrane</keyword>
<feature type="transmembrane region" description="Helical" evidence="9">
    <location>
        <begin position="21"/>
        <end position="40"/>
    </location>
</feature>
<evidence type="ECO:0000256" key="2">
    <source>
        <dbReference type="ARBA" id="ARBA00022448"/>
    </source>
</evidence>
<accession>A0A7W5H0X4</accession>
<feature type="transmembrane region" description="Helical" evidence="9">
    <location>
        <begin position="465"/>
        <end position="487"/>
    </location>
</feature>
<evidence type="ECO:0000256" key="7">
    <source>
        <dbReference type="ARBA" id="ARBA00023136"/>
    </source>
</evidence>
<feature type="transmembrane region" description="Helical" evidence="9">
    <location>
        <begin position="142"/>
        <end position="162"/>
    </location>
</feature>
<feature type="transmembrane region" description="Helical" evidence="9">
    <location>
        <begin position="499"/>
        <end position="522"/>
    </location>
</feature>
<feature type="transmembrane region" description="Helical" evidence="9">
    <location>
        <begin position="230"/>
        <end position="252"/>
    </location>
</feature>
<keyword evidence="5" id="KW-0571">Peptide transport</keyword>
<evidence type="ECO:0000256" key="5">
    <source>
        <dbReference type="ARBA" id="ARBA00022856"/>
    </source>
</evidence>
<feature type="transmembrane region" description="Helical" evidence="9">
    <location>
        <begin position="73"/>
        <end position="93"/>
    </location>
</feature>
<dbReference type="RefSeq" id="WP_183412078.1">
    <property type="nucleotide sequence ID" value="NZ_JACHYB010000001.1"/>
</dbReference>
<evidence type="ECO:0000256" key="6">
    <source>
        <dbReference type="ARBA" id="ARBA00022989"/>
    </source>
</evidence>
<dbReference type="CDD" id="cd17346">
    <property type="entry name" value="MFS_DtpA_like"/>
    <property type="match status" value="1"/>
</dbReference>
<feature type="transmembrane region" description="Helical" evidence="9">
    <location>
        <begin position="285"/>
        <end position="303"/>
    </location>
</feature>
<feature type="transmembrane region" description="Helical" evidence="9">
    <location>
        <begin position="46"/>
        <end position="66"/>
    </location>
</feature>
<dbReference type="InterPro" id="IPR050171">
    <property type="entry name" value="MFS_Transporters"/>
</dbReference>
<feature type="transmembrane region" description="Helical" evidence="9">
    <location>
        <begin position="423"/>
        <end position="445"/>
    </location>
</feature>
<evidence type="ECO:0000256" key="4">
    <source>
        <dbReference type="ARBA" id="ARBA00022692"/>
    </source>
</evidence>
<dbReference type="InterPro" id="IPR000109">
    <property type="entry name" value="POT_fam"/>
</dbReference>
<name>A0A7W5H0X4_9PORP</name>
<gene>
    <name evidence="10" type="ORF">FHX64_000303</name>
</gene>